<dbReference type="EMBL" id="AP025314">
    <property type="protein sequence ID" value="BDD10877.1"/>
    <property type="molecule type" value="Genomic_DNA"/>
</dbReference>
<evidence type="ECO:0008006" key="4">
    <source>
        <dbReference type="Google" id="ProtNLM"/>
    </source>
</evidence>
<dbReference type="InterPro" id="IPR027417">
    <property type="entry name" value="P-loop_NTPase"/>
</dbReference>
<dbReference type="RefSeq" id="WP_338392405.1">
    <property type="nucleotide sequence ID" value="NZ_AP025314.1"/>
</dbReference>
<accession>A0AAU9CV34</accession>
<dbReference type="Proteomes" id="UP001348817">
    <property type="component" value="Chromosome"/>
</dbReference>
<name>A0AAU9CV34_9BACT</name>
<dbReference type="KEGG" id="fax:FUAX_33090"/>
<gene>
    <name evidence="2" type="ORF">FUAX_33090</name>
</gene>
<feature type="region of interest" description="Disordered" evidence="1">
    <location>
        <begin position="487"/>
        <end position="508"/>
    </location>
</feature>
<reference evidence="2 3" key="1">
    <citation type="submission" date="2021-12" db="EMBL/GenBank/DDBJ databases">
        <title>Genome sequencing of bacteria with rrn-lacking chromosome and rrn-plasmid.</title>
        <authorList>
            <person name="Anda M."/>
            <person name="Iwasaki W."/>
        </authorList>
    </citation>
    <scope>NUCLEOTIDE SEQUENCE [LARGE SCALE GENOMIC DNA]</scope>
    <source>
        <strain evidence="2 3">DSM 100852</strain>
    </source>
</reference>
<proteinExistence type="predicted"/>
<evidence type="ECO:0000313" key="2">
    <source>
        <dbReference type="EMBL" id="BDD10877.1"/>
    </source>
</evidence>
<dbReference type="Gene3D" id="3.40.50.300">
    <property type="entry name" value="P-loop containing nucleotide triphosphate hydrolases"/>
    <property type="match status" value="1"/>
</dbReference>
<organism evidence="2 3">
    <name type="scientific">Fulvitalea axinellae</name>
    <dbReference type="NCBI Taxonomy" id="1182444"/>
    <lineage>
        <taxon>Bacteria</taxon>
        <taxon>Pseudomonadati</taxon>
        <taxon>Bacteroidota</taxon>
        <taxon>Cytophagia</taxon>
        <taxon>Cytophagales</taxon>
        <taxon>Persicobacteraceae</taxon>
        <taxon>Fulvitalea</taxon>
    </lineage>
</organism>
<dbReference type="AlphaFoldDB" id="A0AAU9CV34"/>
<protein>
    <recommendedName>
        <fullName evidence="4">Phage terminase large subunit</fullName>
    </recommendedName>
</protein>
<evidence type="ECO:0000256" key="1">
    <source>
        <dbReference type="SAM" id="MobiDB-lite"/>
    </source>
</evidence>
<sequence>MKSTKKDKDALKAYRERVEWILENSKNGVFESPQDRQSAVERAKKDIGYMVKRYFSHIADCESGAFQIELAKMVRRNPTFKGFAEWPRGFAKSVWCTIFIPFWLHINGQTEYFLQISNSFDAAADLLDDLRAELEANEKIIKDFGPQKTIGKKWERGYFITASGLIGRALGIGQKVRGLRVGNKRPDFCEVDDLETEEINGNPARQDKYAKWIERSLIPTMTGKYRRLLWSNNRWAERMVQTVLQKKHPKWKVHHVKAYDPATLESLAWPQKYPKSYWQDQIEELGTLACQAEYNQEPHTEGKIFTDNLFRYEKLPRIDSYDAILGYWDVAYSDKDTADSNAVRIWGRKGLYYYLVKSFVRQCKMSDAIEWMFLYSATLPESVSLSFHYESQFWNDALSMSYRTVRDKYGRDIPLIRDDRTKGRKYDRILTQLPYYQQGRIIYNTAEQSSDDHQVGLAQLKGIEPGYKSHDDAPDADEGALDKLNRIFVPTDKNNRPTAGGHRRQTRY</sequence>
<evidence type="ECO:0000313" key="3">
    <source>
        <dbReference type="Proteomes" id="UP001348817"/>
    </source>
</evidence>
<keyword evidence="3" id="KW-1185">Reference proteome</keyword>